<gene>
    <name evidence="1" type="ORF">HC246_19595</name>
</gene>
<keyword evidence="2" id="KW-1185">Reference proteome</keyword>
<dbReference type="Proteomes" id="UP000738376">
    <property type="component" value="Unassembled WGS sequence"/>
</dbReference>
<sequence>MATTRKSRPATGRRVPLVFGSKKTKKSGKEVTVQLIGKVPESTIKALDIKLKPATAAAKDAKLIKAKNGALYLPRSGGTASGRRSMLCSADGISWYSVVVPNGCSYSLAKTVLAKNSKAVAFKTVAGGTQIVGDASKVKAKPKSSAKKPAAGK</sequence>
<reference evidence="1 2" key="1">
    <citation type="submission" date="2020-03" db="EMBL/GenBank/DDBJ databases">
        <title>Draft Genome Sequence of 2-Methylisoborneol Producing Pseudanabaena yagii Strain GIHE-NHR1 Isolated from North Han River in South Korea.</title>
        <authorList>
            <person name="Jeong J."/>
        </authorList>
    </citation>
    <scope>NUCLEOTIDE SEQUENCE [LARGE SCALE GENOMIC DNA]</scope>
    <source>
        <strain evidence="1 2">GIHE-NHR1</strain>
    </source>
</reference>
<organism evidence="1 2">
    <name type="scientific">Pseudanabaena yagii GIHE-NHR1</name>
    <dbReference type="NCBI Taxonomy" id="2722753"/>
    <lineage>
        <taxon>Bacteria</taxon>
        <taxon>Bacillati</taxon>
        <taxon>Cyanobacteriota</taxon>
        <taxon>Cyanophyceae</taxon>
        <taxon>Pseudanabaenales</taxon>
        <taxon>Pseudanabaenaceae</taxon>
        <taxon>Pseudanabaena</taxon>
        <taxon>Pseudanabaena yagii</taxon>
    </lineage>
</organism>
<proteinExistence type="predicted"/>
<dbReference type="EMBL" id="JAAVJL010000002">
    <property type="protein sequence ID" value="NMF60170.1"/>
    <property type="molecule type" value="Genomic_DNA"/>
</dbReference>
<name>A0ABX1LVG6_9CYAN</name>
<accession>A0ABX1LVG6</accession>
<comment type="caution">
    <text evidence="1">The sequence shown here is derived from an EMBL/GenBank/DDBJ whole genome shotgun (WGS) entry which is preliminary data.</text>
</comment>
<dbReference type="RefSeq" id="WP_169365110.1">
    <property type="nucleotide sequence ID" value="NZ_JAAVJL010000002.1"/>
</dbReference>
<protein>
    <submittedName>
        <fullName evidence="1">Uncharacterized protein</fullName>
    </submittedName>
</protein>
<evidence type="ECO:0000313" key="2">
    <source>
        <dbReference type="Proteomes" id="UP000738376"/>
    </source>
</evidence>
<evidence type="ECO:0000313" key="1">
    <source>
        <dbReference type="EMBL" id="NMF60170.1"/>
    </source>
</evidence>